<dbReference type="SFLD" id="SFLDS00003">
    <property type="entry name" value="Haloacid_Dehalogenase"/>
    <property type="match status" value="1"/>
</dbReference>
<keyword evidence="1" id="KW-0378">Hydrolase</keyword>
<dbReference type="SFLD" id="SFLDG01129">
    <property type="entry name" value="C1.5:_HAD__Beta-PGM__Phosphata"/>
    <property type="match status" value="1"/>
</dbReference>
<dbReference type="PANTHER" id="PTHR43434:SF24">
    <property type="entry name" value="HYDROLASE-RELATED"/>
    <property type="match status" value="1"/>
</dbReference>
<dbReference type="GO" id="GO:0006281">
    <property type="term" value="P:DNA repair"/>
    <property type="evidence" value="ECO:0007669"/>
    <property type="project" value="TreeGrafter"/>
</dbReference>
<dbReference type="NCBIfam" id="TIGR01549">
    <property type="entry name" value="HAD-SF-IA-v1"/>
    <property type="match status" value="1"/>
</dbReference>
<dbReference type="InterPro" id="IPR050155">
    <property type="entry name" value="HAD-like_hydrolase_sf"/>
</dbReference>
<dbReference type="Proteomes" id="UP000063991">
    <property type="component" value="Chromosome"/>
</dbReference>
<dbReference type="Gene3D" id="3.40.50.1000">
    <property type="entry name" value="HAD superfamily/HAD-like"/>
    <property type="match status" value="1"/>
</dbReference>
<dbReference type="GO" id="GO:0005829">
    <property type="term" value="C:cytosol"/>
    <property type="evidence" value="ECO:0007669"/>
    <property type="project" value="TreeGrafter"/>
</dbReference>
<dbReference type="InterPro" id="IPR041492">
    <property type="entry name" value="HAD_2"/>
</dbReference>
<name>A0A126PYX2_ALTMA</name>
<dbReference type="Gene3D" id="1.10.150.240">
    <property type="entry name" value="Putative phosphatase, domain 2"/>
    <property type="match status" value="1"/>
</dbReference>
<organism evidence="1 2">
    <name type="scientific">Alteromonas macleodii</name>
    <name type="common">Pseudoalteromonas macleodii</name>
    <dbReference type="NCBI Taxonomy" id="28108"/>
    <lineage>
        <taxon>Bacteria</taxon>
        <taxon>Pseudomonadati</taxon>
        <taxon>Pseudomonadota</taxon>
        <taxon>Gammaproteobacteria</taxon>
        <taxon>Alteromonadales</taxon>
        <taxon>Alteromonadaceae</taxon>
        <taxon>Alteromonas/Salinimonas group</taxon>
        <taxon>Alteromonas</taxon>
    </lineage>
</organism>
<dbReference type="OrthoDB" id="9782449at2"/>
<dbReference type="InterPro" id="IPR036412">
    <property type="entry name" value="HAD-like_sf"/>
</dbReference>
<dbReference type="InterPro" id="IPR023214">
    <property type="entry name" value="HAD_sf"/>
</dbReference>
<dbReference type="PANTHER" id="PTHR43434">
    <property type="entry name" value="PHOSPHOGLYCOLATE PHOSPHATASE"/>
    <property type="match status" value="1"/>
</dbReference>
<reference evidence="1 2" key="1">
    <citation type="submission" date="2015-12" db="EMBL/GenBank/DDBJ databases">
        <authorList>
            <person name="Shamseldin A."/>
            <person name="Moawad H."/>
            <person name="Abd El-Rahim W.M."/>
            <person name="Sadowsky M.J."/>
        </authorList>
    </citation>
    <scope>NUCLEOTIDE SEQUENCE [LARGE SCALE GENOMIC DNA]</scope>
    <source>
        <strain evidence="1 2">D7</strain>
    </source>
</reference>
<dbReference type="EMBL" id="CP014323">
    <property type="protein sequence ID" value="AMJ98224.1"/>
    <property type="molecule type" value="Genomic_DNA"/>
</dbReference>
<dbReference type="RefSeq" id="WP_061094850.1">
    <property type="nucleotide sequence ID" value="NZ_CP014323.1"/>
</dbReference>
<dbReference type="SFLD" id="SFLDG01135">
    <property type="entry name" value="C1.5.6:_HAD__Beta-PGM__Phospha"/>
    <property type="match status" value="1"/>
</dbReference>
<sequence length="242" mass="26411">MYSKKQAVETQPFTSLDKKLPKYKLVIFDWDGTLMDSAAKIVSCMQLAAKQCDMPVPTYDEVGHIIGISLKPAIKQLFNIKDDELAERLVAAYKEAFVTRDTTPCPLFDGVEQLLSNLKEAGCTMAVATGKARRGLDRAWAQTGTGPFFSASRTADEAESKPSPDMLLQLLDELGYEIKDAVMIGDTTYDMQMAKTIGMDRIGVSYGVHAQVHLEALSPVALVHSISELETALNSAGFVALL</sequence>
<dbReference type="GO" id="GO:0008967">
    <property type="term" value="F:phosphoglycolate phosphatase activity"/>
    <property type="evidence" value="ECO:0007669"/>
    <property type="project" value="TreeGrafter"/>
</dbReference>
<evidence type="ECO:0000313" key="1">
    <source>
        <dbReference type="EMBL" id="AMJ98224.1"/>
    </source>
</evidence>
<gene>
    <name evidence="1" type="ORF">AVL55_08645</name>
</gene>
<dbReference type="SUPFAM" id="SSF56784">
    <property type="entry name" value="HAD-like"/>
    <property type="match status" value="1"/>
</dbReference>
<dbReference type="InterPro" id="IPR006439">
    <property type="entry name" value="HAD-SF_hydro_IA"/>
</dbReference>
<protein>
    <submittedName>
        <fullName evidence="1">HAD family hydrolase</fullName>
    </submittedName>
</protein>
<dbReference type="Pfam" id="PF13419">
    <property type="entry name" value="HAD_2"/>
    <property type="match status" value="1"/>
</dbReference>
<evidence type="ECO:0000313" key="2">
    <source>
        <dbReference type="Proteomes" id="UP000063991"/>
    </source>
</evidence>
<dbReference type="AlphaFoldDB" id="A0A126PYX2"/>
<proteinExistence type="predicted"/>
<accession>A0A126PYX2</accession>
<dbReference type="InterPro" id="IPR023198">
    <property type="entry name" value="PGP-like_dom2"/>
</dbReference>